<dbReference type="EMBL" id="JACWUS010000009">
    <property type="protein sequence ID" value="MBD2830105.1"/>
    <property type="molecule type" value="Genomic_DNA"/>
</dbReference>
<organism evidence="2">
    <name type="scientific">Streptomyces globisporus</name>
    <dbReference type="NCBI Taxonomy" id="1908"/>
    <lineage>
        <taxon>Bacteria</taxon>
        <taxon>Bacillati</taxon>
        <taxon>Actinomycetota</taxon>
        <taxon>Actinomycetes</taxon>
        <taxon>Kitasatosporales</taxon>
        <taxon>Streptomycetaceae</taxon>
        <taxon>Streptomyces</taxon>
    </lineage>
</organism>
<reference evidence="2" key="1">
    <citation type="journal article" date="2020" name="PLoS ONE">
        <title>Isolation and characterization of Streptomyces bacteriophages and Streptomyces strains encoding biosynthetic arsenals: Streptomyces strains and phages for antibiotic discovery.</title>
        <authorList>
            <person name="Montano E.T."/>
            <person name="Nideffer J.F."/>
            <person name="Brumage L."/>
            <person name="Erb M."/>
            <person name="Derman A.I."/>
            <person name="Davis J.P."/>
            <person name="Estrada E."/>
            <person name="Fu S."/>
            <person name="Le D."/>
            <person name="Vuppala A."/>
            <person name="Tran C."/>
            <person name="Luterstein E."/>
            <person name="Lakkaraju S."/>
            <person name="Panchagnula S."/>
            <person name="Ren C."/>
            <person name="Doan J."/>
            <person name="Tran S."/>
            <person name="Soriano J."/>
            <person name="Fujita Y."/>
            <person name="Gutala P."/>
            <person name="Fujii Q."/>
            <person name="Lee M."/>
            <person name="Bui A."/>
            <person name="Villarreal C."/>
            <person name="Shing S.R."/>
            <person name="Kim S."/>
            <person name="Freeman D."/>
            <person name="Racha V."/>
            <person name="Ho A."/>
            <person name="Kumar P."/>
            <person name="Falah K."/>
            <person name="Dawson T."/>
            <person name="Enustun E."/>
            <person name="Prichard A."/>
            <person name="Gomez A."/>
            <person name="Khanna K."/>
            <person name="Trigg S."/>
            <person name="Fernandez L."/>
            <person name="Pogliano K."/>
            <person name="Pogliano J."/>
        </authorList>
    </citation>
    <scope>NUCLEOTIDE SEQUENCE</scope>
    <source>
        <strain evidence="2">QF2</strain>
    </source>
</reference>
<feature type="region of interest" description="Disordered" evidence="1">
    <location>
        <begin position="21"/>
        <end position="69"/>
    </location>
</feature>
<evidence type="ECO:0000256" key="1">
    <source>
        <dbReference type="SAM" id="MobiDB-lite"/>
    </source>
</evidence>
<comment type="caution">
    <text evidence="2">The sequence shown here is derived from an EMBL/GenBank/DDBJ whole genome shotgun (WGS) entry which is preliminary data.</text>
</comment>
<sequence length="69" mass="7577">MDRPTGEGAILDRFEIEAHAVGEEPLARPSFHRPTGSSGLRPEWREMDRPREDGVPREAAAQDGARAAP</sequence>
<accession>A0A927GP44</accession>
<protein>
    <submittedName>
        <fullName evidence="2">Uncharacterized protein</fullName>
    </submittedName>
</protein>
<feature type="compositionally biased region" description="Basic and acidic residues" evidence="1">
    <location>
        <begin position="42"/>
        <end position="56"/>
    </location>
</feature>
<gene>
    <name evidence="2" type="ORF">ID875_23665</name>
</gene>
<dbReference type="AlphaFoldDB" id="A0A927GP44"/>
<name>A0A927GP44_STRGL</name>
<evidence type="ECO:0000313" key="2">
    <source>
        <dbReference type="EMBL" id="MBD2830105.1"/>
    </source>
</evidence>
<feature type="compositionally biased region" description="Low complexity" evidence="1">
    <location>
        <begin position="59"/>
        <end position="69"/>
    </location>
</feature>
<proteinExistence type="predicted"/>